<dbReference type="RefSeq" id="WP_200269397.1">
    <property type="nucleotide sequence ID" value="NZ_JAENHN010000037.1"/>
</dbReference>
<name>A0ABS1EPI2_9CLOT</name>
<keyword evidence="3" id="KW-1185">Reference proteome</keyword>
<sequence length="86" mass="9911">MFEMEKSNEIFIGVLRNLRQCDMTDDELLNCENLNNVGFDSVDLMHLAVACEDAFGISIDDEYLTYDILNSCQELIKVVKMKINKK</sequence>
<protein>
    <recommendedName>
        <fullName evidence="1">Carrier domain-containing protein</fullName>
    </recommendedName>
</protein>
<comment type="caution">
    <text evidence="2">The sequence shown here is derived from an EMBL/GenBank/DDBJ whole genome shotgun (WGS) entry which is preliminary data.</text>
</comment>
<evidence type="ECO:0000313" key="3">
    <source>
        <dbReference type="Proteomes" id="UP000596739"/>
    </source>
</evidence>
<dbReference type="EMBL" id="JAENHN010000037">
    <property type="protein sequence ID" value="MBK1811311.1"/>
    <property type="molecule type" value="Genomic_DNA"/>
</dbReference>
<evidence type="ECO:0000313" key="2">
    <source>
        <dbReference type="EMBL" id="MBK1811311.1"/>
    </source>
</evidence>
<feature type="domain" description="Carrier" evidence="1">
    <location>
        <begin position="5"/>
        <end position="83"/>
    </location>
</feature>
<dbReference type="PROSITE" id="PS50075">
    <property type="entry name" value="CARRIER"/>
    <property type="match status" value="1"/>
</dbReference>
<dbReference type="SUPFAM" id="SSF47336">
    <property type="entry name" value="ACP-like"/>
    <property type="match status" value="1"/>
</dbReference>
<organism evidence="2 3">
    <name type="scientific">Clostridium yunnanense</name>
    <dbReference type="NCBI Taxonomy" id="2800325"/>
    <lineage>
        <taxon>Bacteria</taxon>
        <taxon>Bacillati</taxon>
        <taxon>Bacillota</taxon>
        <taxon>Clostridia</taxon>
        <taxon>Eubacteriales</taxon>
        <taxon>Clostridiaceae</taxon>
        <taxon>Clostridium</taxon>
    </lineage>
</organism>
<dbReference type="Proteomes" id="UP000596739">
    <property type="component" value="Unassembled WGS sequence"/>
</dbReference>
<gene>
    <name evidence="2" type="ORF">JHL18_11805</name>
</gene>
<dbReference type="InterPro" id="IPR009081">
    <property type="entry name" value="PP-bd_ACP"/>
</dbReference>
<accession>A0ABS1EPI2</accession>
<reference evidence="3" key="1">
    <citation type="submission" date="2021-01" db="EMBL/GenBank/DDBJ databases">
        <title>Genome public.</title>
        <authorList>
            <person name="Liu C."/>
            <person name="Sun Q."/>
        </authorList>
    </citation>
    <scope>NUCLEOTIDE SEQUENCE [LARGE SCALE GENOMIC DNA]</scope>
    <source>
        <strain evidence="3">YIM B02505</strain>
    </source>
</reference>
<dbReference type="Pfam" id="PF00550">
    <property type="entry name" value="PP-binding"/>
    <property type="match status" value="1"/>
</dbReference>
<evidence type="ECO:0000259" key="1">
    <source>
        <dbReference type="PROSITE" id="PS50075"/>
    </source>
</evidence>
<dbReference type="Gene3D" id="1.10.1200.10">
    <property type="entry name" value="ACP-like"/>
    <property type="match status" value="1"/>
</dbReference>
<dbReference type="InterPro" id="IPR036736">
    <property type="entry name" value="ACP-like_sf"/>
</dbReference>
<proteinExistence type="predicted"/>